<evidence type="ECO:0000313" key="2">
    <source>
        <dbReference type="Proteomes" id="UP000004535"/>
    </source>
</evidence>
<dbReference type="AlphaFoldDB" id="B9BRU1"/>
<proteinExistence type="predicted"/>
<protein>
    <submittedName>
        <fullName evidence="1">Uncharacterized protein</fullName>
    </submittedName>
</protein>
<reference evidence="1 2" key="1">
    <citation type="journal article" date="2012" name="J. Bacteriol.">
        <title>Draft Genome Sequence Determination for Cystic Fibrosis and Chronic Granulomatous Disease Burkholderia multivorans Isolates.</title>
        <authorList>
            <person name="Varga J.J."/>
            <person name="Losada L."/>
            <person name="Zelazny A.M."/>
            <person name="Brinkac L."/>
            <person name="Harkins D."/>
            <person name="Radune D."/>
            <person name="Hostetler J."/>
            <person name="Sampaio E.P."/>
            <person name="Ronning C.M."/>
            <person name="Nierman W.C."/>
            <person name="Greenberg D.E."/>
            <person name="Holland S.M."/>
            <person name="Goldberg J.B."/>
        </authorList>
    </citation>
    <scope>NUCLEOTIDE SEQUENCE [LARGE SCALE GENOMIC DNA]</scope>
    <source>
        <strain evidence="1 2">CGD2</strain>
    </source>
</reference>
<comment type="caution">
    <text evidence="1">The sequence shown here is derived from an EMBL/GenBank/DDBJ whole genome shotgun (WGS) entry which is preliminary data.</text>
</comment>
<accession>B9BRU1</accession>
<organism evidence="1 2">
    <name type="scientific">Burkholderia multivorans CGD2</name>
    <dbReference type="NCBI Taxonomy" id="513052"/>
    <lineage>
        <taxon>Bacteria</taxon>
        <taxon>Pseudomonadati</taxon>
        <taxon>Pseudomonadota</taxon>
        <taxon>Betaproteobacteria</taxon>
        <taxon>Burkholderiales</taxon>
        <taxon>Burkholderiaceae</taxon>
        <taxon>Burkholderia</taxon>
        <taxon>Burkholderia cepacia complex</taxon>
    </lineage>
</organism>
<gene>
    <name evidence="1" type="ORF">BURMUCGD2_4108</name>
</gene>
<name>B9BRU1_9BURK</name>
<evidence type="ECO:0000313" key="1">
    <source>
        <dbReference type="EMBL" id="EEE06512.1"/>
    </source>
</evidence>
<sequence>MAAARFSSYLLRKLQRKANERLILAPTVTTQETIYRQNQRLP</sequence>
<dbReference type="EMBL" id="ACFC01000006">
    <property type="protein sequence ID" value="EEE06512.1"/>
    <property type="molecule type" value="Genomic_DNA"/>
</dbReference>
<dbReference type="Proteomes" id="UP000004535">
    <property type="component" value="Unassembled WGS sequence"/>
</dbReference>